<dbReference type="EMBL" id="AP009552">
    <property type="protein sequence ID" value="BAF99881.1"/>
    <property type="molecule type" value="Genomic_DNA"/>
</dbReference>
<dbReference type="Proteomes" id="UP000001510">
    <property type="component" value="Chromosome"/>
</dbReference>
<accession>B0JFJ5</accession>
<dbReference type="EnsemblBacteria" id="BAF99881">
    <property type="protein sequence ID" value="BAF99881"/>
    <property type="gene ID" value="MAE_00600"/>
</dbReference>
<reference evidence="1 2" key="1">
    <citation type="journal article" date="2007" name="DNA Res.">
        <title>Complete genomic structure of the bloom-forming toxic cyanobacterium Microcystis aeruginosa NIES-843.</title>
        <authorList>
            <person name="Kaneko T."/>
            <person name="Nakajima N."/>
            <person name="Okamoto S."/>
            <person name="Suzuki I."/>
            <person name="Tanabe Y."/>
            <person name="Tamaoki M."/>
            <person name="Nakamura Y."/>
            <person name="Kasai F."/>
            <person name="Watanabe A."/>
            <person name="Kawashima K."/>
            <person name="Kishida Y."/>
            <person name="Ono A."/>
            <person name="Shimizu Y."/>
            <person name="Takahashi C."/>
            <person name="Minami C."/>
            <person name="Fujishiro T."/>
            <person name="Kohara M."/>
            <person name="Katoh M."/>
            <person name="Nakazaki N."/>
            <person name="Nakayama S."/>
            <person name="Yamada M."/>
            <person name="Tabata S."/>
            <person name="Watanabe M.M."/>
        </authorList>
    </citation>
    <scope>NUCLEOTIDE SEQUENCE [LARGE SCALE GENOMIC DNA]</scope>
    <source>
        <strain evidence="2">NIES-843 / IAM M-247</strain>
    </source>
</reference>
<sequence>MKETTPAAMPPCFDRWCRRFDNCFKNEAQKNGFRQYLGSAEKVFPRGRV</sequence>
<dbReference type="AlphaFoldDB" id="B0JFJ5"/>
<protein>
    <submittedName>
        <fullName evidence="1">Uncharacterized protein</fullName>
    </submittedName>
</protein>
<dbReference type="RefSeq" id="WP_012263821.1">
    <property type="nucleotide sequence ID" value="NC_010296.1"/>
</dbReference>
<dbReference type="KEGG" id="mar:MAE_00600"/>
<keyword evidence="2" id="KW-1185">Reference proteome</keyword>
<dbReference type="PaxDb" id="449447-MAE_00600"/>
<organism evidence="1 2">
    <name type="scientific">Microcystis aeruginosa (strain NIES-843 / IAM M-2473)</name>
    <dbReference type="NCBI Taxonomy" id="449447"/>
    <lineage>
        <taxon>Bacteria</taxon>
        <taxon>Bacillati</taxon>
        <taxon>Cyanobacteriota</taxon>
        <taxon>Cyanophyceae</taxon>
        <taxon>Oscillatoriophycideae</taxon>
        <taxon>Chroococcales</taxon>
        <taxon>Microcystaceae</taxon>
        <taxon>Microcystis</taxon>
    </lineage>
</organism>
<evidence type="ECO:0000313" key="1">
    <source>
        <dbReference type="EMBL" id="BAF99881.1"/>
    </source>
</evidence>
<name>B0JFJ5_MICAN</name>
<dbReference type="HOGENOM" id="CLU_3137710_0_0_3"/>
<dbReference type="STRING" id="449447.MAE_00600"/>
<evidence type="ECO:0000313" key="2">
    <source>
        <dbReference type="Proteomes" id="UP000001510"/>
    </source>
</evidence>
<gene>
    <name evidence="1" type="ordered locus">MAE_00600</name>
</gene>
<dbReference type="eggNOG" id="COG5659">
    <property type="taxonomic scope" value="Bacteria"/>
</dbReference>
<proteinExistence type="predicted"/>